<dbReference type="SMART" id="SM00422">
    <property type="entry name" value="HTH_MERR"/>
    <property type="match status" value="1"/>
</dbReference>
<dbReference type="CDD" id="cd01282">
    <property type="entry name" value="HTH_MerR-like_sg3"/>
    <property type="match status" value="1"/>
</dbReference>
<dbReference type="Proteomes" id="UP000597444">
    <property type="component" value="Unassembled WGS sequence"/>
</dbReference>
<evidence type="ECO:0000256" key="2">
    <source>
        <dbReference type="ARBA" id="ARBA00023125"/>
    </source>
</evidence>
<evidence type="ECO:0000313" key="6">
    <source>
        <dbReference type="EMBL" id="GHO94971.1"/>
    </source>
</evidence>
<keyword evidence="7" id="KW-1185">Reference proteome</keyword>
<dbReference type="PANTHER" id="PTHR30204:SF94">
    <property type="entry name" value="HEAVY METAL-DEPENDENT TRANSCRIPTIONAL REGULATOR HI_0293-RELATED"/>
    <property type="match status" value="1"/>
</dbReference>
<proteinExistence type="predicted"/>
<reference evidence="6" key="1">
    <citation type="submission" date="2020-10" db="EMBL/GenBank/DDBJ databases">
        <title>Taxonomic study of unclassified bacteria belonging to the class Ktedonobacteria.</title>
        <authorList>
            <person name="Yabe S."/>
            <person name="Wang C.M."/>
            <person name="Zheng Y."/>
            <person name="Sakai Y."/>
            <person name="Cavaletti L."/>
            <person name="Monciardini P."/>
            <person name="Donadio S."/>
        </authorList>
    </citation>
    <scope>NUCLEOTIDE SEQUENCE</scope>
    <source>
        <strain evidence="6">ID150040</strain>
    </source>
</reference>
<dbReference type="InterPro" id="IPR000551">
    <property type="entry name" value="MerR-type_HTH_dom"/>
</dbReference>
<evidence type="ECO:0000256" key="3">
    <source>
        <dbReference type="ARBA" id="ARBA00023163"/>
    </source>
</evidence>
<sequence length="123" mass="14432">MQVGDLAKQSGASIRSLHYYEQMGVLQARRQPNGYREYDEQAIERVRWIRKLLGLGLSLEDIRLLAPCFERNEAGEPLCSAAVAKYQRKLAEIDEQMRELQELRERIQRYLKTASPQEKEMYL</sequence>
<protein>
    <submittedName>
        <fullName evidence="6">MerR family transcriptional regulator</fullName>
    </submittedName>
</protein>
<evidence type="ECO:0000259" key="5">
    <source>
        <dbReference type="PROSITE" id="PS50937"/>
    </source>
</evidence>
<dbReference type="AlphaFoldDB" id="A0A8J3ITE4"/>
<feature type="domain" description="HTH merR-type" evidence="5">
    <location>
        <begin position="1"/>
        <end position="68"/>
    </location>
</feature>
<name>A0A8J3ITE4_9CHLR</name>
<dbReference type="GO" id="GO:0003677">
    <property type="term" value="F:DNA binding"/>
    <property type="evidence" value="ECO:0007669"/>
    <property type="project" value="UniProtKB-KW"/>
</dbReference>
<dbReference type="EMBL" id="BNJK01000001">
    <property type="protein sequence ID" value="GHO94971.1"/>
    <property type="molecule type" value="Genomic_DNA"/>
</dbReference>
<keyword evidence="3" id="KW-0804">Transcription</keyword>
<keyword evidence="1" id="KW-0805">Transcription regulation</keyword>
<evidence type="ECO:0000256" key="1">
    <source>
        <dbReference type="ARBA" id="ARBA00023015"/>
    </source>
</evidence>
<dbReference type="PRINTS" id="PR00040">
    <property type="entry name" value="HTHMERR"/>
</dbReference>
<dbReference type="GO" id="GO:0003700">
    <property type="term" value="F:DNA-binding transcription factor activity"/>
    <property type="evidence" value="ECO:0007669"/>
    <property type="project" value="InterPro"/>
</dbReference>
<dbReference type="PANTHER" id="PTHR30204">
    <property type="entry name" value="REDOX-CYCLING DRUG-SENSING TRANSCRIPTIONAL ACTIVATOR SOXR"/>
    <property type="match status" value="1"/>
</dbReference>
<evidence type="ECO:0000256" key="4">
    <source>
        <dbReference type="SAM" id="Coils"/>
    </source>
</evidence>
<comment type="caution">
    <text evidence="6">The sequence shown here is derived from an EMBL/GenBank/DDBJ whole genome shotgun (WGS) entry which is preliminary data.</text>
</comment>
<dbReference type="InterPro" id="IPR047057">
    <property type="entry name" value="MerR_fam"/>
</dbReference>
<dbReference type="PROSITE" id="PS50937">
    <property type="entry name" value="HTH_MERR_2"/>
    <property type="match status" value="1"/>
</dbReference>
<gene>
    <name evidence="6" type="ORF">KSF_050190</name>
</gene>
<keyword evidence="2" id="KW-0238">DNA-binding</keyword>
<keyword evidence="4" id="KW-0175">Coiled coil</keyword>
<organism evidence="6 7">
    <name type="scientific">Reticulibacter mediterranei</name>
    <dbReference type="NCBI Taxonomy" id="2778369"/>
    <lineage>
        <taxon>Bacteria</taxon>
        <taxon>Bacillati</taxon>
        <taxon>Chloroflexota</taxon>
        <taxon>Ktedonobacteria</taxon>
        <taxon>Ktedonobacterales</taxon>
        <taxon>Reticulibacteraceae</taxon>
        <taxon>Reticulibacter</taxon>
    </lineage>
</organism>
<evidence type="ECO:0000313" key="7">
    <source>
        <dbReference type="Proteomes" id="UP000597444"/>
    </source>
</evidence>
<feature type="coiled-coil region" evidence="4">
    <location>
        <begin position="83"/>
        <end position="120"/>
    </location>
</feature>
<dbReference type="Pfam" id="PF13411">
    <property type="entry name" value="MerR_1"/>
    <property type="match status" value="1"/>
</dbReference>
<accession>A0A8J3ITE4</accession>
<dbReference type="Gene3D" id="1.10.1660.10">
    <property type="match status" value="1"/>
</dbReference>
<dbReference type="RefSeq" id="WP_220205676.1">
    <property type="nucleotide sequence ID" value="NZ_BNJK01000001.1"/>
</dbReference>
<dbReference type="InterPro" id="IPR009061">
    <property type="entry name" value="DNA-bd_dom_put_sf"/>
</dbReference>
<dbReference type="SUPFAM" id="SSF46955">
    <property type="entry name" value="Putative DNA-binding domain"/>
    <property type="match status" value="1"/>
</dbReference>